<reference evidence="2 3" key="1">
    <citation type="submission" date="2012-12" db="EMBL/GenBank/DDBJ databases">
        <title>Genome assembly of Fulvivirga imtechensis AK7.</title>
        <authorList>
            <person name="Nupur N."/>
            <person name="Khatri I."/>
            <person name="Kumar R."/>
            <person name="Subramanian S."/>
            <person name="Pinnaka A."/>
        </authorList>
    </citation>
    <scope>NUCLEOTIDE SEQUENCE [LARGE SCALE GENOMIC DNA]</scope>
    <source>
        <strain evidence="2 3">AK7</strain>
    </source>
</reference>
<keyword evidence="1" id="KW-1133">Transmembrane helix</keyword>
<sequence length="79" mass="8832">MKDLIAKEFLYFFVAVIVALPVGFLFLYLVHVEPAGATLSEDEKVLEMDLLFIGGLLGFIGVYLVRLTVWAVKQLLVSK</sequence>
<keyword evidence="3" id="KW-1185">Reference proteome</keyword>
<dbReference type="Proteomes" id="UP000011135">
    <property type="component" value="Unassembled WGS sequence"/>
</dbReference>
<feature type="transmembrane region" description="Helical" evidence="1">
    <location>
        <begin position="9"/>
        <end position="30"/>
    </location>
</feature>
<organism evidence="2 3">
    <name type="scientific">Fulvivirga imtechensis AK7</name>
    <dbReference type="NCBI Taxonomy" id="1237149"/>
    <lineage>
        <taxon>Bacteria</taxon>
        <taxon>Pseudomonadati</taxon>
        <taxon>Bacteroidota</taxon>
        <taxon>Cytophagia</taxon>
        <taxon>Cytophagales</taxon>
        <taxon>Fulvivirgaceae</taxon>
        <taxon>Fulvivirga</taxon>
    </lineage>
</organism>
<name>L8JSL2_9BACT</name>
<protein>
    <submittedName>
        <fullName evidence="2">Uncharacterized protein</fullName>
    </submittedName>
</protein>
<keyword evidence="1" id="KW-0812">Transmembrane</keyword>
<evidence type="ECO:0000313" key="3">
    <source>
        <dbReference type="Proteomes" id="UP000011135"/>
    </source>
</evidence>
<gene>
    <name evidence="2" type="ORF">C900_02992</name>
</gene>
<accession>L8JSL2</accession>
<feature type="transmembrane region" description="Helical" evidence="1">
    <location>
        <begin position="50"/>
        <end position="72"/>
    </location>
</feature>
<dbReference type="RefSeq" id="WP_009580329.1">
    <property type="nucleotide sequence ID" value="NZ_AMZN01000044.1"/>
</dbReference>
<dbReference type="STRING" id="1237149.C900_02992"/>
<evidence type="ECO:0000256" key="1">
    <source>
        <dbReference type="SAM" id="Phobius"/>
    </source>
</evidence>
<comment type="caution">
    <text evidence="2">The sequence shown here is derived from an EMBL/GenBank/DDBJ whole genome shotgun (WGS) entry which is preliminary data.</text>
</comment>
<dbReference type="EMBL" id="AMZN01000044">
    <property type="protein sequence ID" value="ELR71188.1"/>
    <property type="molecule type" value="Genomic_DNA"/>
</dbReference>
<proteinExistence type="predicted"/>
<evidence type="ECO:0000313" key="2">
    <source>
        <dbReference type="EMBL" id="ELR71188.1"/>
    </source>
</evidence>
<dbReference type="AlphaFoldDB" id="L8JSL2"/>
<keyword evidence="1" id="KW-0472">Membrane</keyword>